<dbReference type="Proteomes" id="UP000178606">
    <property type="component" value="Unassembled WGS sequence"/>
</dbReference>
<proteinExistence type="inferred from homology"/>
<evidence type="ECO:0000313" key="4">
    <source>
        <dbReference type="Proteomes" id="UP000178606"/>
    </source>
</evidence>
<dbReference type="AlphaFoldDB" id="A0A1F6CL24"/>
<dbReference type="InterPro" id="IPR007157">
    <property type="entry name" value="PspA_VIPP1"/>
</dbReference>
<accession>A0A1F6CL24</accession>
<dbReference type="PANTHER" id="PTHR31088:SF6">
    <property type="entry name" value="PHAGE SHOCK PROTEIN A"/>
    <property type="match status" value="1"/>
</dbReference>
<comment type="similarity">
    <text evidence="1">Belongs to the PspA/Vipp/IM30 family.</text>
</comment>
<dbReference type="PANTHER" id="PTHR31088">
    <property type="entry name" value="MEMBRANE-ASSOCIATED PROTEIN VIPP1, CHLOROPLASTIC"/>
    <property type="match status" value="1"/>
</dbReference>
<keyword evidence="2" id="KW-0175">Coiled coil</keyword>
<evidence type="ECO:0000313" key="3">
    <source>
        <dbReference type="EMBL" id="OGG49768.1"/>
    </source>
</evidence>
<feature type="coiled-coil region" evidence="2">
    <location>
        <begin position="54"/>
        <end position="131"/>
    </location>
</feature>
<comment type="caution">
    <text evidence="3">The sequence shown here is derived from an EMBL/GenBank/DDBJ whole genome shotgun (WGS) entry which is preliminary data.</text>
</comment>
<evidence type="ECO:0000256" key="2">
    <source>
        <dbReference type="SAM" id="Coils"/>
    </source>
</evidence>
<organism evidence="3 4">
    <name type="scientific">Handelsmanbacteria sp. (strain RIFCSPLOWO2_12_FULL_64_10)</name>
    <dbReference type="NCBI Taxonomy" id="1817868"/>
    <lineage>
        <taxon>Bacteria</taxon>
        <taxon>Candidatus Handelsmaniibacteriota</taxon>
    </lineage>
</organism>
<reference evidence="3 4" key="1">
    <citation type="journal article" date="2016" name="Nat. Commun.">
        <title>Thousands of microbial genomes shed light on interconnected biogeochemical processes in an aquifer system.</title>
        <authorList>
            <person name="Anantharaman K."/>
            <person name="Brown C.T."/>
            <person name="Hug L.A."/>
            <person name="Sharon I."/>
            <person name="Castelle C.J."/>
            <person name="Probst A.J."/>
            <person name="Thomas B.C."/>
            <person name="Singh A."/>
            <person name="Wilkins M.J."/>
            <person name="Karaoz U."/>
            <person name="Brodie E.L."/>
            <person name="Williams K.H."/>
            <person name="Hubbard S.S."/>
            <person name="Banfield J.F."/>
        </authorList>
    </citation>
    <scope>NUCLEOTIDE SEQUENCE [LARGE SCALE GENOMIC DNA]</scope>
    <source>
        <strain evidence="4">RIFCSPLOWO2_12_FULL_64_10</strain>
    </source>
</reference>
<evidence type="ECO:0000256" key="1">
    <source>
        <dbReference type="ARBA" id="ARBA00043985"/>
    </source>
</evidence>
<gene>
    <name evidence="3" type="ORF">A3F84_16835</name>
</gene>
<dbReference type="EMBL" id="MFKF01000224">
    <property type="protein sequence ID" value="OGG49768.1"/>
    <property type="molecule type" value="Genomic_DNA"/>
</dbReference>
<sequence length="243" mass="27062">MGLFDRMATVIKSWANQMIGAAEDPRKLMDYSYEKQHEMLQQVRRGVLDVATAKRQIELQAEKEKDNVVKLEEQARRALASGREDLARLAIERKQVALARISDLETQMNTVEQEQQRLAQAEVRVAAKIEAFKTHKEVIKAQYSAAEAEVRVGEAVSGLSEEFADLGLAMQRAEEKTEKMKARASAINELTASGTLELPGGKRDDIELELEKLSLSSGVEAELAAMKRQIDGPEQPKALTEGR</sequence>
<protein>
    <submittedName>
        <fullName evidence="3">Phage shock protein A</fullName>
    </submittedName>
</protein>
<dbReference type="Pfam" id="PF04012">
    <property type="entry name" value="PspA_IM30"/>
    <property type="match status" value="1"/>
</dbReference>
<name>A0A1F6CL24_HANXR</name>